<reference evidence="4" key="2">
    <citation type="journal article" date="2017" name="Stand. Genomic Sci.">
        <title>Genome sequence of the sulfur-oxidizing Bathymodiolus thermophilus gill endosymbiont.</title>
        <authorList>
            <person name="Ponnudurai R."/>
            <person name="Sayavedra L."/>
            <person name="Kleiner M."/>
            <person name="Heiden S.E."/>
            <person name="Thurmer A."/>
            <person name="Felbeck H."/>
            <person name="Schluter R."/>
            <person name="Sievert S.M."/>
            <person name="Daniel R."/>
            <person name="Schweder T."/>
            <person name="Markert S."/>
        </authorList>
    </citation>
    <scope>NUCLEOTIDE SEQUENCE</scope>
    <source>
        <strain evidence="4">BAT/CrabSpa'14</strain>
    </source>
</reference>
<dbReference type="EMBL" id="MIQH01000586">
    <property type="protein sequence ID" value="OIR24646.1"/>
    <property type="molecule type" value="Genomic_DNA"/>
</dbReference>
<reference evidence="5" key="1">
    <citation type="submission" date="2016-09" db="EMBL/GenBank/DDBJ databases">
        <title>Genome Sequence of Bathymodiolus thermophilus sulfur-oxidizing gill endosymbiont.</title>
        <authorList>
            <person name="Ponnudurai R."/>
            <person name="Kleiner M."/>
            <person name="Sayavedra L."/>
            <person name="Thuermer A."/>
            <person name="Felbeck H."/>
            <person name="Schlueter R."/>
            <person name="Schweder T."/>
            <person name="Markert S."/>
        </authorList>
    </citation>
    <scope>NUCLEOTIDE SEQUENCE [LARGE SCALE GENOMIC DNA]</scope>
    <source>
        <strain evidence="5">BAT/CrabSpa'14</strain>
    </source>
</reference>
<evidence type="ECO:0000313" key="3">
    <source>
        <dbReference type="EMBL" id="CAB5497976.1"/>
    </source>
</evidence>
<keyword evidence="1" id="KW-0812">Transmembrane</keyword>
<dbReference type="Proteomes" id="UP000182798">
    <property type="component" value="Unassembled WGS sequence"/>
</dbReference>
<dbReference type="AlphaFoldDB" id="A0A1J5U747"/>
<dbReference type="Pfam" id="PF04367">
    <property type="entry name" value="DUF502"/>
    <property type="match status" value="1"/>
</dbReference>
<organism evidence="4 5">
    <name type="scientific">Bathymodiolus thermophilus thioautotrophic gill symbiont</name>
    <dbReference type="NCBI Taxonomy" id="2360"/>
    <lineage>
        <taxon>Bacteria</taxon>
        <taxon>Pseudomonadati</taxon>
        <taxon>Pseudomonadota</taxon>
        <taxon>Gammaproteobacteria</taxon>
        <taxon>sulfur-oxidizing symbionts</taxon>
    </lineage>
</organism>
<dbReference type="PANTHER" id="PTHR31876:SF26">
    <property type="entry name" value="PROTEIN LIKE COV 2"/>
    <property type="match status" value="1"/>
</dbReference>
<proteinExistence type="predicted"/>
<keyword evidence="7" id="KW-1185">Reference proteome</keyword>
<evidence type="ECO:0000313" key="6">
    <source>
        <dbReference type="Proteomes" id="UP000278334"/>
    </source>
</evidence>
<keyword evidence="1" id="KW-0472">Membrane</keyword>
<evidence type="ECO:0000313" key="2">
    <source>
        <dbReference type="EMBL" id="AYQ57126.1"/>
    </source>
</evidence>
<dbReference type="KEGG" id="bthg:MS2017_1438"/>
<protein>
    <submittedName>
        <fullName evidence="3">Uncharacterized membrane anchored protein Mext_4159</fullName>
    </submittedName>
</protein>
<dbReference type="InterPro" id="IPR007462">
    <property type="entry name" value="COV1-like"/>
</dbReference>
<dbReference type="EMBL" id="CP024634">
    <property type="protein sequence ID" value="AYQ57126.1"/>
    <property type="molecule type" value="Genomic_DNA"/>
</dbReference>
<evidence type="ECO:0000313" key="4">
    <source>
        <dbReference type="EMBL" id="OIR24646.1"/>
    </source>
</evidence>
<evidence type="ECO:0000313" key="5">
    <source>
        <dbReference type="Proteomes" id="UP000182798"/>
    </source>
</evidence>
<feature type="transmembrane region" description="Helical" evidence="1">
    <location>
        <begin position="49"/>
        <end position="72"/>
    </location>
</feature>
<dbReference type="RefSeq" id="WP_306821998.1">
    <property type="nucleotide sequence ID" value="NZ_CAESAQ020000046.1"/>
</dbReference>
<dbReference type="Proteomes" id="UP000278334">
    <property type="component" value="Chromosome"/>
</dbReference>
<feature type="transmembrane region" description="Helical" evidence="1">
    <location>
        <begin position="7"/>
        <end position="29"/>
    </location>
</feature>
<reference evidence="3 7" key="4">
    <citation type="submission" date="2020-05" db="EMBL/GenBank/DDBJ databases">
        <authorList>
            <person name="Petersen J."/>
            <person name="Sayavedra L."/>
        </authorList>
    </citation>
    <scope>NUCLEOTIDE SEQUENCE [LARGE SCALE GENOMIC DNA]</scope>
    <source>
        <strain evidence="3">B thermophilus SOXS</strain>
    </source>
</reference>
<dbReference type="Proteomes" id="UP000643672">
    <property type="component" value="Unassembled WGS sequence"/>
</dbReference>
<name>A0A1J5U747_9GAMM</name>
<gene>
    <name evidence="4" type="ORF">BGC33_11245</name>
    <name evidence="2" type="ORF">MS2017_1438</name>
    <name evidence="3" type="ORF">THERMOS_758</name>
</gene>
<evidence type="ECO:0000313" key="7">
    <source>
        <dbReference type="Proteomes" id="UP000643672"/>
    </source>
</evidence>
<dbReference type="PANTHER" id="PTHR31876">
    <property type="entry name" value="COV-LIKE PROTEIN 1"/>
    <property type="match status" value="1"/>
</dbReference>
<accession>A0A1J5U747</accession>
<sequence>MLKKLSNYFIAGLLFWIPLGLSIVLIKFFLEFVDGIIPEQYLPKELLEFSNIVPGSGIILILMIMLVTGVLVNNFIGRKVLQLWDGLLNKIPGFRGIYNALKQLSDTVLSPSSNSFKKALLVEYPRKGMWTIAFQTGDYHGEIEQKIGKDIVNIYVPTTPNPTSGFFIMLPKKEVIELDMHVDDAFKLIISTGVVTPNNIKKD</sequence>
<reference evidence="2 6" key="3">
    <citation type="submission" date="2017-11" db="EMBL/GenBank/DDBJ databases">
        <title>Genome sequence of the bacterial symbiont EPR9N from a vent mussel Bathymodiolus thermophilus.</title>
        <authorList>
            <person name="Won Y.-J."/>
        </authorList>
    </citation>
    <scope>NUCLEOTIDE SEQUENCE [LARGE SCALE GENOMIC DNA]</scope>
    <source>
        <strain evidence="2 6">EPR9N</strain>
    </source>
</reference>
<dbReference type="EMBL" id="CAESAQ020000046">
    <property type="protein sequence ID" value="CAB5497976.1"/>
    <property type="molecule type" value="Genomic_DNA"/>
</dbReference>
<evidence type="ECO:0000256" key="1">
    <source>
        <dbReference type="SAM" id="Phobius"/>
    </source>
</evidence>
<keyword evidence="1" id="KW-1133">Transmembrane helix</keyword>